<gene>
    <name evidence="1" type="ORF">BZL54_02365</name>
</gene>
<dbReference type="EMBL" id="MTZU01000007">
    <property type="protein sequence ID" value="PCE34012.1"/>
    <property type="molecule type" value="Genomic_DNA"/>
</dbReference>
<dbReference type="RefSeq" id="WP_084907989.1">
    <property type="nucleotide sequence ID" value="NZ_CP020738.1"/>
</dbReference>
<reference evidence="1 2" key="1">
    <citation type="submission" date="2017-01" db="EMBL/GenBank/DDBJ databases">
        <title>Whole-Genome Shotgun Sequencing of Two beta-Proteobacterial Species in Search of the Bulgecin Biosynthetic Cluster.</title>
        <authorList>
            <person name="Horsman M.E."/>
            <person name="Marous D.R."/>
            <person name="Li R."/>
            <person name="Oliver R.A."/>
            <person name="Byun B."/>
            <person name="Emrich S.J."/>
            <person name="Boggess B."/>
            <person name="Townsend C.A."/>
            <person name="Mobashery S."/>
        </authorList>
    </citation>
    <scope>NUCLEOTIDE SEQUENCE [LARGE SCALE GENOMIC DNA]</scope>
    <source>
        <strain evidence="1 2">ATCC 31433</strain>
    </source>
</reference>
<comment type="caution">
    <text evidence="1">The sequence shown here is derived from an EMBL/GenBank/DDBJ whole genome shotgun (WGS) entry which is preliminary data.</text>
</comment>
<dbReference type="Gene3D" id="3.30.190.30">
    <property type="match status" value="1"/>
</dbReference>
<accession>A0A2A4FMV9</accession>
<dbReference type="Pfam" id="PF11480">
    <property type="entry name" value="ImmE5"/>
    <property type="match status" value="1"/>
</dbReference>
<dbReference type="AlphaFoldDB" id="A0A2A4FMV9"/>
<organism evidence="1 2">
    <name type="scientific">Burkholderia ubonensis subsp. mesacidophila</name>
    <dbReference type="NCBI Taxonomy" id="265293"/>
    <lineage>
        <taxon>Bacteria</taxon>
        <taxon>Pseudomonadati</taxon>
        <taxon>Pseudomonadota</taxon>
        <taxon>Betaproteobacteria</taxon>
        <taxon>Burkholderiales</taxon>
        <taxon>Burkholderiaceae</taxon>
        <taxon>Burkholderia</taxon>
        <taxon>Burkholderia cepacia complex</taxon>
    </lineage>
</organism>
<proteinExistence type="predicted"/>
<dbReference type="GeneID" id="69004938"/>
<sequence>MADIDHQRRYDSPADFSALNGSIVMKLTADAAIAVCEQAAERGRVIARVEGGVWHSPGFEARVDCIWDGIDPPIDAHTSEKNNLAAIQFIRAERARHDVFILTAPRLSGW</sequence>
<evidence type="ECO:0000313" key="2">
    <source>
        <dbReference type="Proteomes" id="UP000217994"/>
    </source>
</evidence>
<protein>
    <submittedName>
        <fullName evidence="1">Colicin immunity protein</fullName>
    </submittedName>
</protein>
<dbReference type="InterPro" id="IPR037234">
    <property type="entry name" value="ImmE5_sf"/>
</dbReference>
<evidence type="ECO:0000313" key="1">
    <source>
        <dbReference type="EMBL" id="PCE34012.1"/>
    </source>
</evidence>
<dbReference type="Proteomes" id="UP000217994">
    <property type="component" value="Unassembled WGS sequence"/>
</dbReference>
<name>A0A2A4FMV9_9BURK</name>
<dbReference type="GO" id="GO:0030153">
    <property type="term" value="P:bacteriocin immunity"/>
    <property type="evidence" value="ECO:0007669"/>
    <property type="project" value="InterPro"/>
</dbReference>
<dbReference type="SUPFAM" id="SSF143469">
    <property type="entry name" value="ImmE5-like"/>
    <property type="match status" value="1"/>
</dbReference>
<dbReference type="InterPro" id="IPR020127">
    <property type="entry name" value="Colicin-E5_imm"/>
</dbReference>